<dbReference type="GeneID" id="59379851"/>
<organism evidence="1 2">
    <name type="scientific">Pleurotus ostreatus</name>
    <name type="common">Oyster mushroom</name>
    <name type="synonym">White-rot fungus</name>
    <dbReference type="NCBI Taxonomy" id="5322"/>
    <lineage>
        <taxon>Eukaryota</taxon>
        <taxon>Fungi</taxon>
        <taxon>Dikarya</taxon>
        <taxon>Basidiomycota</taxon>
        <taxon>Agaricomycotina</taxon>
        <taxon>Agaricomycetes</taxon>
        <taxon>Agaricomycetidae</taxon>
        <taxon>Agaricales</taxon>
        <taxon>Pleurotineae</taxon>
        <taxon>Pleurotaceae</taxon>
        <taxon>Pleurotus</taxon>
    </lineage>
</organism>
<reference evidence="1" key="1">
    <citation type="submission" date="2019-07" db="EMBL/GenBank/DDBJ databases">
        <authorList>
            <person name="Palmer J.M."/>
        </authorList>
    </citation>
    <scope>NUCLEOTIDE SEQUENCE</scope>
    <source>
        <strain evidence="1">PC9</strain>
    </source>
</reference>
<dbReference type="VEuPathDB" id="FungiDB:PC9H_010033"/>
<accession>A0A8H7DQ61</accession>
<dbReference type="Proteomes" id="UP000623687">
    <property type="component" value="Unassembled WGS sequence"/>
</dbReference>
<gene>
    <name evidence="1" type="ORF">PC9H_010033</name>
</gene>
<keyword evidence="2" id="KW-1185">Reference proteome</keyword>
<evidence type="ECO:0000313" key="1">
    <source>
        <dbReference type="EMBL" id="KAF7424722.1"/>
    </source>
</evidence>
<dbReference type="SUPFAM" id="SSF52047">
    <property type="entry name" value="RNI-like"/>
    <property type="match status" value="1"/>
</dbReference>
<evidence type="ECO:0000313" key="2">
    <source>
        <dbReference type="Proteomes" id="UP000623687"/>
    </source>
</evidence>
<name>A0A8H7DQ61_PLEOS</name>
<dbReference type="EMBL" id="JACETU010000007">
    <property type="protein sequence ID" value="KAF7424722.1"/>
    <property type="molecule type" value="Genomic_DNA"/>
</dbReference>
<protein>
    <submittedName>
        <fullName evidence="1">Uncharacterized protein</fullName>
    </submittedName>
</protein>
<dbReference type="AlphaFoldDB" id="A0A8H7DQ61"/>
<comment type="caution">
    <text evidence="1">The sequence shown here is derived from an EMBL/GenBank/DDBJ whole genome shotgun (WGS) entry which is preliminary data.</text>
</comment>
<dbReference type="RefSeq" id="XP_036628916.1">
    <property type="nucleotide sequence ID" value="XM_036779527.1"/>
</dbReference>
<dbReference type="Gene3D" id="3.80.10.10">
    <property type="entry name" value="Ribonuclease Inhibitor"/>
    <property type="match status" value="1"/>
</dbReference>
<dbReference type="InterPro" id="IPR032675">
    <property type="entry name" value="LRR_dom_sf"/>
</dbReference>
<proteinExistence type="predicted"/>
<sequence>MDLDLKTATPIDPICDILSQCSELRVVRMRIDDSNRSSASTLVKLLKLAHLEVSSDPAAISSRLEAPLLQKLHLQQYLYCDIPRGYNALDRFLVRSQCNLKYLELADKSISDNSLIQYLRLPSLRPLISLKIREPTLSKRALRCFAAPSRGREDAYGVLPLLESFTSSKCALPAGALPEVFASRSPQLRYTPQKSLTLKLPTTNHADAAYLDSLAATGTSVCLT</sequence>